<dbReference type="OrthoDB" id="10334547at2759"/>
<sequence>MRQLVGSWPPLYVGDIRNVIPEGKIEFRKGDSRITISRVRVHTDVIILGPKSAGITNPSLFRGYAKF</sequence>
<dbReference type="EMBL" id="CP097504">
    <property type="protein sequence ID" value="URD89066.1"/>
    <property type="molecule type" value="Genomic_DNA"/>
</dbReference>
<protein>
    <submittedName>
        <fullName evidence="1">Uncharacterized protein</fullName>
    </submittedName>
</protein>
<evidence type="ECO:0000313" key="1">
    <source>
        <dbReference type="EMBL" id="URD89066.1"/>
    </source>
</evidence>
<dbReference type="AlphaFoldDB" id="A0A9E7F5K6"/>
<keyword evidence="2" id="KW-1185">Reference proteome</keyword>
<accession>A0A9E7F5K6</accession>
<organism evidence="1 2">
    <name type="scientific">Musa troglodytarum</name>
    <name type="common">fe'i banana</name>
    <dbReference type="NCBI Taxonomy" id="320322"/>
    <lineage>
        <taxon>Eukaryota</taxon>
        <taxon>Viridiplantae</taxon>
        <taxon>Streptophyta</taxon>
        <taxon>Embryophyta</taxon>
        <taxon>Tracheophyta</taxon>
        <taxon>Spermatophyta</taxon>
        <taxon>Magnoliopsida</taxon>
        <taxon>Liliopsida</taxon>
        <taxon>Zingiberales</taxon>
        <taxon>Musaceae</taxon>
        <taxon>Musa</taxon>
    </lineage>
</organism>
<name>A0A9E7F5K6_9LILI</name>
<reference evidence="1" key="1">
    <citation type="submission" date="2022-05" db="EMBL/GenBank/DDBJ databases">
        <title>The Musa troglodytarum L. genome provides insights into the mechanism of non-climacteric behaviour and enrichment of carotenoids.</title>
        <authorList>
            <person name="Wang J."/>
        </authorList>
    </citation>
    <scope>NUCLEOTIDE SEQUENCE</scope>
    <source>
        <tissue evidence="1">Leaf</tissue>
    </source>
</reference>
<dbReference type="Proteomes" id="UP001055439">
    <property type="component" value="Chromosome 2"/>
</dbReference>
<evidence type="ECO:0000313" key="2">
    <source>
        <dbReference type="Proteomes" id="UP001055439"/>
    </source>
</evidence>
<proteinExistence type="predicted"/>
<gene>
    <name evidence="1" type="ORF">MUK42_27987</name>
</gene>